<dbReference type="PANTHER" id="PTHR35711">
    <property type="entry name" value="EXPRESSED PROTEIN"/>
    <property type="match status" value="1"/>
</dbReference>
<evidence type="ECO:0000313" key="3">
    <source>
        <dbReference type="Proteomes" id="UP000678499"/>
    </source>
</evidence>
<dbReference type="EMBL" id="CAJPEX010012503">
    <property type="protein sequence ID" value="CAG0925357.1"/>
    <property type="molecule type" value="Genomic_DNA"/>
</dbReference>
<sequence>MELTLSKASSSSQQSETANADDDDDDSPSEGEELPMTTMTVVANNSNGTSQQNNKKELASGAKLRRIGRTLHAFAANKRTILTKDPNQQQSVVIHHPEDVVLDETEDDDDEDNDNDNNENHKEKWQENDGEGTISKPHHSNKLNNLLALAKKSTNRTGFYKISESKPTKNDSSASPTIIRTDRKMSNSSKRKNNRDYALESSQGSEEKLDDVDKQDSLYKMQNNAGKRPLIMSFSSPYAADDGPREQQQQQQHKSSSNDKPKMRFLRRYWASENTNKDRKSNADEDELRRRSTVGAEVLLTTTRPDKASDDDDDLPQEEEEGGDRDLLARRNGSSSSPIGNKSNEGFASGRRRGLRHRGAVRKVSGQHGRDYWKVQKLHAKEEKSKSFWSSVGQRILQSSMFDNREARAGAIFNPLRGLKLQDRFPISPFAQMQLLDDDEEEEDADEETQQSSSVNHHQLSSSPPQPAATAAGD</sequence>
<feature type="region of interest" description="Disordered" evidence="1">
    <location>
        <begin position="431"/>
        <end position="474"/>
    </location>
</feature>
<feature type="compositionally biased region" description="Low complexity" evidence="1">
    <location>
        <begin position="1"/>
        <end position="18"/>
    </location>
</feature>
<keyword evidence="3" id="KW-1185">Reference proteome</keyword>
<gene>
    <name evidence="2" type="ORF">NMOB1V02_LOCUS12807</name>
</gene>
<feature type="compositionally biased region" description="Polar residues" evidence="1">
    <location>
        <begin position="37"/>
        <end position="53"/>
    </location>
</feature>
<feature type="compositionally biased region" description="Acidic residues" evidence="1">
    <location>
        <begin position="100"/>
        <end position="117"/>
    </location>
</feature>
<dbReference type="AlphaFoldDB" id="A0A7R9C377"/>
<feature type="compositionally biased region" description="Basic residues" evidence="1">
    <location>
        <begin position="350"/>
        <end position="361"/>
    </location>
</feature>
<feature type="compositionally biased region" description="Basic and acidic residues" evidence="1">
    <location>
        <begin position="118"/>
        <end position="127"/>
    </location>
</feature>
<organism evidence="2">
    <name type="scientific">Notodromas monacha</name>
    <dbReference type="NCBI Taxonomy" id="399045"/>
    <lineage>
        <taxon>Eukaryota</taxon>
        <taxon>Metazoa</taxon>
        <taxon>Ecdysozoa</taxon>
        <taxon>Arthropoda</taxon>
        <taxon>Crustacea</taxon>
        <taxon>Oligostraca</taxon>
        <taxon>Ostracoda</taxon>
        <taxon>Podocopa</taxon>
        <taxon>Podocopida</taxon>
        <taxon>Cypridocopina</taxon>
        <taxon>Cypridoidea</taxon>
        <taxon>Cyprididae</taxon>
        <taxon>Notodromas</taxon>
    </lineage>
</organism>
<feature type="compositionally biased region" description="Acidic residues" evidence="1">
    <location>
        <begin position="436"/>
        <end position="449"/>
    </location>
</feature>
<feature type="region of interest" description="Disordered" evidence="1">
    <location>
        <begin position="1"/>
        <end position="143"/>
    </location>
</feature>
<evidence type="ECO:0000313" key="2">
    <source>
        <dbReference type="EMBL" id="CAD7285205.1"/>
    </source>
</evidence>
<accession>A0A7R9C377</accession>
<dbReference type="PANTHER" id="PTHR35711:SF1">
    <property type="entry name" value="ECTODERMAL, ISOFORM F"/>
    <property type="match status" value="1"/>
</dbReference>
<evidence type="ECO:0000256" key="1">
    <source>
        <dbReference type="SAM" id="MobiDB-lite"/>
    </source>
</evidence>
<dbReference type="EMBL" id="OA894540">
    <property type="protein sequence ID" value="CAD7285205.1"/>
    <property type="molecule type" value="Genomic_DNA"/>
</dbReference>
<protein>
    <submittedName>
        <fullName evidence="2">Uncharacterized protein</fullName>
    </submittedName>
</protein>
<feature type="compositionally biased region" description="Acidic residues" evidence="1">
    <location>
        <begin position="309"/>
        <end position="323"/>
    </location>
</feature>
<feature type="region of interest" description="Disordered" evidence="1">
    <location>
        <begin position="160"/>
        <end position="369"/>
    </location>
</feature>
<feature type="compositionally biased region" description="Low complexity" evidence="1">
    <location>
        <begin position="450"/>
        <end position="474"/>
    </location>
</feature>
<feature type="compositionally biased region" description="Basic and acidic residues" evidence="1">
    <location>
        <begin position="205"/>
        <end position="217"/>
    </location>
</feature>
<reference evidence="2" key="1">
    <citation type="submission" date="2020-11" db="EMBL/GenBank/DDBJ databases">
        <authorList>
            <person name="Tran Van P."/>
        </authorList>
    </citation>
    <scope>NUCLEOTIDE SEQUENCE</scope>
</reference>
<feature type="compositionally biased region" description="Acidic residues" evidence="1">
    <location>
        <begin position="19"/>
        <end position="33"/>
    </location>
</feature>
<name>A0A7R9C377_9CRUS</name>
<dbReference type="Proteomes" id="UP000678499">
    <property type="component" value="Unassembled WGS sequence"/>
</dbReference>
<feature type="compositionally biased region" description="Polar residues" evidence="1">
    <location>
        <begin position="332"/>
        <end position="346"/>
    </location>
</feature>
<feature type="compositionally biased region" description="Basic and acidic residues" evidence="1">
    <location>
        <begin position="275"/>
        <end position="290"/>
    </location>
</feature>
<proteinExistence type="predicted"/>